<evidence type="ECO:0000256" key="3">
    <source>
        <dbReference type="ARBA" id="ARBA00022448"/>
    </source>
</evidence>
<keyword evidence="5" id="KW-1133">Transmembrane helix</keyword>
<dbReference type="InterPro" id="IPR013936">
    <property type="entry name" value="CRT-like"/>
</dbReference>
<evidence type="ECO:0000256" key="2">
    <source>
        <dbReference type="ARBA" id="ARBA00006690"/>
    </source>
</evidence>
<dbReference type="PANTHER" id="PTHR31326">
    <property type="entry name" value="PROTEIN CLT2, CHLOROPLASTIC"/>
    <property type="match status" value="1"/>
</dbReference>
<evidence type="ECO:0000256" key="6">
    <source>
        <dbReference type="ARBA" id="ARBA00023136"/>
    </source>
</evidence>
<evidence type="ECO:0000313" key="7">
    <source>
        <dbReference type="EMBL" id="AQK90605.1"/>
    </source>
</evidence>
<dbReference type="AlphaFoldDB" id="A0A1D6FF87"/>
<keyword evidence="4" id="KW-0812">Transmembrane</keyword>
<dbReference type="EMBL" id="CM000784">
    <property type="protein sequence ID" value="AQK90605.1"/>
    <property type="molecule type" value="Genomic_DNA"/>
</dbReference>
<keyword evidence="3" id="KW-0813">Transport</keyword>
<evidence type="ECO:0000256" key="1">
    <source>
        <dbReference type="ARBA" id="ARBA00004141"/>
    </source>
</evidence>
<dbReference type="ExpressionAtlas" id="A0A1D6FF87">
    <property type="expression patterns" value="baseline"/>
</dbReference>
<keyword evidence="6" id="KW-0472">Membrane</keyword>
<proteinExistence type="inferred from homology"/>
<dbReference type="GO" id="GO:0016020">
    <property type="term" value="C:membrane"/>
    <property type="evidence" value="ECO:0007669"/>
    <property type="project" value="UniProtKB-SubCell"/>
</dbReference>
<name>A0A1D6FF87_MAIZE</name>
<gene>
    <name evidence="7" type="ORF">ZEAMMB73_Zm00001d008761</name>
</gene>
<evidence type="ECO:0000256" key="5">
    <source>
        <dbReference type="ARBA" id="ARBA00022989"/>
    </source>
</evidence>
<comment type="similarity">
    <text evidence="2">Belongs to the CRT-like transporter family.</text>
</comment>
<protein>
    <submittedName>
        <fullName evidence="7">Protein CLT2 chloroplastic</fullName>
    </submittedName>
</protein>
<comment type="subcellular location">
    <subcellularLocation>
        <location evidence="1">Membrane</location>
        <topology evidence="1">Multi-pass membrane protein</topology>
    </subcellularLocation>
</comment>
<reference evidence="7" key="1">
    <citation type="submission" date="2015-12" db="EMBL/GenBank/DDBJ databases">
        <title>Update maize B73 reference genome by single molecule sequencing technologies.</title>
        <authorList>
            <consortium name="Maize Genome Sequencing Project"/>
            <person name="Ware D."/>
        </authorList>
    </citation>
    <scope>NUCLEOTIDE SEQUENCE</scope>
    <source>
        <tissue evidence="7">Seedling</tissue>
    </source>
</reference>
<sequence>MCALCKSDPWLLACYNWSNSSSGRSSYFLDEHSGASNGLILFEVKFFWPAVMMISAAFQAAASIIKEFVFIDGAKCLEGKRPDIFVVNSFGSGFQVRQ</sequence>
<evidence type="ECO:0000256" key="4">
    <source>
        <dbReference type="ARBA" id="ARBA00022692"/>
    </source>
</evidence>
<accession>A0A1D6FF87</accession>
<dbReference type="eggNOG" id="KOG0032">
    <property type="taxonomic scope" value="Eukaryota"/>
</dbReference>
<organism evidence="7">
    <name type="scientific">Zea mays</name>
    <name type="common">Maize</name>
    <dbReference type="NCBI Taxonomy" id="4577"/>
    <lineage>
        <taxon>Eukaryota</taxon>
        <taxon>Viridiplantae</taxon>
        <taxon>Streptophyta</taxon>
        <taxon>Embryophyta</taxon>
        <taxon>Tracheophyta</taxon>
        <taxon>Spermatophyta</taxon>
        <taxon>Magnoliopsida</taxon>
        <taxon>Liliopsida</taxon>
        <taxon>Poales</taxon>
        <taxon>Poaceae</taxon>
        <taxon>PACMAD clade</taxon>
        <taxon>Panicoideae</taxon>
        <taxon>Andropogonodae</taxon>
        <taxon>Andropogoneae</taxon>
        <taxon>Tripsacinae</taxon>
        <taxon>Zea</taxon>
    </lineage>
</organism>
<dbReference type="InParanoid" id="A0A1D6FF87"/>
<dbReference type="PANTHER" id="PTHR31326:SF1">
    <property type="entry name" value="PROTEIN CLT2, CHLOROPLASTIC"/>
    <property type="match status" value="1"/>
</dbReference>